<keyword evidence="3" id="KW-1185">Reference proteome</keyword>
<dbReference type="PANTHER" id="PTHR43798:SF33">
    <property type="entry name" value="HYDROLASE, PUTATIVE (AFU_ORTHOLOGUE AFUA_2G14860)-RELATED"/>
    <property type="match status" value="1"/>
</dbReference>
<evidence type="ECO:0000313" key="2">
    <source>
        <dbReference type="EMBL" id="MBD8023151.1"/>
    </source>
</evidence>
<name>A0ABR8X2U3_9MICO</name>
<dbReference type="InterPro" id="IPR029058">
    <property type="entry name" value="AB_hydrolase_fold"/>
</dbReference>
<dbReference type="InterPro" id="IPR050266">
    <property type="entry name" value="AB_hydrolase_sf"/>
</dbReference>
<protein>
    <submittedName>
        <fullName evidence="2">Alpha/beta fold hydrolase</fullName>
    </submittedName>
</protein>
<sequence>MNLALSAAGAVVRTAGALTPELGAAVALPFFARIARARPVGAGAQDTMWAARRSTVRIPGLTRRGVDVVVYEWGVGDDVVVLAHGWDGRASQFAVLVRDLVAEGYRVVAFDAPAHGDTVARGSYLIDWLDILEAIQRRFGRLHSVVGHSFGGLATLVAAADGLTVDRVVTVAAPADADLLLRQFQAMLRFDDRTAAALRARFAEHYFPGERDPFARLSPVRRPLPRGVRMLALHDEGDRVVPFGELSRIAGANPAAEVIETRGLGHNRILESDMFLDAVLKFVADPMPAPVAVPAQAEAAAQI</sequence>
<dbReference type="InterPro" id="IPR000073">
    <property type="entry name" value="AB_hydrolase_1"/>
</dbReference>
<dbReference type="EMBL" id="JACSPM010000001">
    <property type="protein sequence ID" value="MBD8023151.1"/>
    <property type="molecule type" value="Genomic_DNA"/>
</dbReference>
<dbReference type="Gene3D" id="3.40.50.1820">
    <property type="entry name" value="alpha/beta hydrolase"/>
    <property type="match status" value="1"/>
</dbReference>
<reference evidence="2 3" key="1">
    <citation type="submission" date="2020-08" db="EMBL/GenBank/DDBJ databases">
        <title>A Genomic Blueprint of the Chicken Gut Microbiome.</title>
        <authorList>
            <person name="Gilroy R."/>
            <person name="Ravi A."/>
            <person name="Getino M."/>
            <person name="Pursley I."/>
            <person name="Horton D.L."/>
            <person name="Alikhan N.-F."/>
            <person name="Baker D."/>
            <person name="Gharbi K."/>
            <person name="Hall N."/>
            <person name="Watson M."/>
            <person name="Adriaenssens E.M."/>
            <person name="Foster-Nyarko E."/>
            <person name="Jarju S."/>
            <person name="Secka A."/>
            <person name="Antonio M."/>
            <person name="Oren A."/>
            <person name="Chaudhuri R."/>
            <person name="La Ragione R.M."/>
            <person name="Hildebrand F."/>
            <person name="Pallen M.J."/>
        </authorList>
    </citation>
    <scope>NUCLEOTIDE SEQUENCE [LARGE SCALE GENOMIC DNA]</scope>
    <source>
        <strain evidence="2 3">Sa1CUA4</strain>
    </source>
</reference>
<accession>A0ABR8X2U3</accession>
<dbReference type="Pfam" id="PF12697">
    <property type="entry name" value="Abhydrolase_6"/>
    <property type="match status" value="1"/>
</dbReference>
<dbReference type="RefSeq" id="WP_191765174.1">
    <property type="nucleotide sequence ID" value="NZ_JACSPM010000001.1"/>
</dbReference>
<dbReference type="SUPFAM" id="SSF53474">
    <property type="entry name" value="alpha/beta-Hydrolases"/>
    <property type="match status" value="1"/>
</dbReference>
<evidence type="ECO:0000313" key="3">
    <source>
        <dbReference type="Proteomes" id="UP000602532"/>
    </source>
</evidence>
<keyword evidence="2" id="KW-0378">Hydrolase</keyword>
<dbReference type="PANTHER" id="PTHR43798">
    <property type="entry name" value="MONOACYLGLYCEROL LIPASE"/>
    <property type="match status" value="1"/>
</dbReference>
<proteinExistence type="predicted"/>
<dbReference type="Proteomes" id="UP000602532">
    <property type="component" value="Unassembled WGS sequence"/>
</dbReference>
<feature type="domain" description="AB hydrolase-1" evidence="1">
    <location>
        <begin position="80"/>
        <end position="270"/>
    </location>
</feature>
<dbReference type="GO" id="GO:0016787">
    <property type="term" value="F:hydrolase activity"/>
    <property type="evidence" value="ECO:0007669"/>
    <property type="project" value="UniProtKB-KW"/>
</dbReference>
<organism evidence="2 3">
    <name type="scientific">Microbacterium gallinarum</name>
    <dbReference type="NCBI Taxonomy" id="2762209"/>
    <lineage>
        <taxon>Bacteria</taxon>
        <taxon>Bacillati</taxon>
        <taxon>Actinomycetota</taxon>
        <taxon>Actinomycetes</taxon>
        <taxon>Micrococcales</taxon>
        <taxon>Microbacteriaceae</taxon>
        <taxon>Microbacterium</taxon>
    </lineage>
</organism>
<gene>
    <name evidence="2" type="ORF">H9622_06030</name>
</gene>
<comment type="caution">
    <text evidence="2">The sequence shown here is derived from an EMBL/GenBank/DDBJ whole genome shotgun (WGS) entry which is preliminary data.</text>
</comment>
<evidence type="ECO:0000259" key="1">
    <source>
        <dbReference type="Pfam" id="PF12697"/>
    </source>
</evidence>